<proteinExistence type="predicted"/>
<feature type="domain" description="RanBP2-type" evidence="6">
    <location>
        <begin position="43"/>
        <end position="71"/>
    </location>
</feature>
<gene>
    <name evidence="7" type="ORF">TraAM80_07242</name>
</gene>
<dbReference type="Proteomes" id="UP000283634">
    <property type="component" value="Unassembled WGS sequence"/>
</dbReference>
<dbReference type="InterPro" id="IPR001876">
    <property type="entry name" value="Znf_RanBP2"/>
</dbReference>
<evidence type="ECO:0000313" key="8">
    <source>
        <dbReference type="Proteomes" id="UP000283634"/>
    </source>
</evidence>
<feature type="domain" description="RanBP2-type" evidence="6">
    <location>
        <begin position="221"/>
        <end position="250"/>
    </location>
</feature>
<keyword evidence="5" id="KW-0732">Signal</keyword>
<dbReference type="GO" id="GO:0003729">
    <property type="term" value="F:mRNA binding"/>
    <property type="evidence" value="ECO:0007669"/>
    <property type="project" value="TreeGrafter"/>
</dbReference>
<dbReference type="AlphaFoldDB" id="A0A422N6N8"/>
<dbReference type="GeneID" id="40331175"/>
<feature type="domain" description="RanBP2-type" evidence="6">
    <location>
        <begin position="91"/>
        <end position="119"/>
    </location>
</feature>
<sequence length="286" mass="31174">MPWMGAVNSVSCMFSRLRCAVVAVGISCRCLHQATPSLFFPHVAGDWTCVCGFSNFASRAVCFQCHRAKSEPSLVGGEPPKFVDTKYNGLRRGDWVCACGAHNFAKREVCLSCETERKLSDRQREGSSSRLLPGDWICKKCNAHNFRARRECLRCGWKPIAVGPTGAASTGAGYTTGVMQSPWMCLACHAVNKKQVTSCEVCGSVREALAVSAPSAPMSLRPDDWHCGQCGFLNFSSRISCKNCRSPSAKEDGATDPSLWVCRCGYKNFRDRESCRDCGASRPAGP</sequence>
<feature type="chain" id="PRO_5019449309" evidence="5">
    <location>
        <begin position="20"/>
        <end position="286"/>
    </location>
</feature>
<dbReference type="Gene3D" id="4.10.1060.10">
    <property type="entry name" value="Zinc finger, RanBP2-type"/>
    <property type="match status" value="5"/>
</dbReference>
<dbReference type="GO" id="GO:0008270">
    <property type="term" value="F:zinc ion binding"/>
    <property type="evidence" value="ECO:0007669"/>
    <property type="project" value="UniProtKB-KW"/>
</dbReference>
<evidence type="ECO:0000313" key="7">
    <source>
        <dbReference type="EMBL" id="RNF01092.1"/>
    </source>
</evidence>
<dbReference type="VEuPathDB" id="TriTrypDB:TRSC58_00071"/>
<evidence type="ECO:0000256" key="1">
    <source>
        <dbReference type="ARBA" id="ARBA00022723"/>
    </source>
</evidence>
<dbReference type="PROSITE" id="PS01358">
    <property type="entry name" value="ZF_RANBP2_1"/>
    <property type="match status" value="3"/>
</dbReference>
<reference evidence="7 8" key="1">
    <citation type="journal article" date="2018" name="BMC Genomics">
        <title>Genomic comparison of Trypanosoma conorhini and Trypanosoma rangeli to Trypanosoma cruzi strains of high and low virulence.</title>
        <authorList>
            <person name="Bradwell K.R."/>
            <person name="Koparde V.N."/>
            <person name="Matveyev A.V."/>
            <person name="Serrano M.G."/>
            <person name="Alves J.M."/>
            <person name="Parikh H."/>
            <person name="Huang B."/>
            <person name="Lee V."/>
            <person name="Espinosa-Alvarez O."/>
            <person name="Ortiz P.A."/>
            <person name="Costa-Martins A.G."/>
            <person name="Teixeira M.M."/>
            <person name="Buck G.A."/>
        </authorList>
    </citation>
    <scope>NUCLEOTIDE SEQUENCE [LARGE SCALE GENOMIC DNA]</scope>
    <source>
        <strain evidence="7 8">AM80</strain>
    </source>
</reference>
<dbReference type="PANTHER" id="PTHR23111">
    <property type="entry name" value="ZINC FINGER PROTEIN"/>
    <property type="match status" value="1"/>
</dbReference>
<dbReference type="PROSITE" id="PS50199">
    <property type="entry name" value="ZF_RANBP2_2"/>
    <property type="match status" value="4"/>
</dbReference>
<keyword evidence="2 4" id="KW-0863">Zinc-finger</keyword>
<keyword evidence="8" id="KW-1185">Reference proteome</keyword>
<keyword evidence="1" id="KW-0479">Metal-binding</keyword>
<comment type="caution">
    <text evidence="7">The sequence shown here is derived from an EMBL/GenBank/DDBJ whole genome shotgun (WGS) entry which is preliminary data.</text>
</comment>
<evidence type="ECO:0000256" key="4">
    <source>
        <dbReference type="PROSITE-ProRule" id="PRU00322"/>
    </source>
</evidence>
<feature type="domain" description="RanBP2-type" evidence="6">
    <location>
        <begin position="132"/>
        <end position="156"/>
    </location>
</feature>
<evidence type="ECO:0000259" key="6">
    <source>
        <dbReference type="PROSITE" id="PS50199"/>
    </source>
</evidence>
<dbReference type="Pfam" id="PF00641">
    <property type="entry name" value="Zn_ribbon_RanBP"/>
    <property type="match status" value="4"/>
</dbReference>
<evidence type="ECO:0000256" key="2">
    <source>
        <dbReference type="ARBA" id="ARBA00022771"/>
    </source>
</evidence>
<feature type="signal peptide" evidence="5">
    <location>
        <begin position="1"/>
        <end position="19"/>
    </location>
</feature>
<dbReference type="EMBL" id="MKGL01000292">
    <property type="protein sequence ID" value="RNF01092.1"/>
    <property type="molecule type" value="Genomic_DNA"/>
</dbReference>
<dbReference type="OMA" id="PRICICA"/>
<name>A0A422N6N8_TRYRA</name>
<dbReference type="SUPFAM" id="SSF90209">
    <property type="entry name" value="Ran binding protein zinc finger-like"/>
    <property type="match status" value="4"/>
</dbReference>
<dbReference type="SMART" id="SM00547">
    <property type="entry name" value="ZnF_RBZ"/>
    <property type="match status" value="6"/>
</dbReference>
<dbReference type="OrthoDB" id="448399at2759"/>
<dbReference type="PANTHER" id="PTHR23111:SF40">
    <property type="entry name" value="RNA-BINDING PROTEIN INVOLVED IN HETEROCHROMATIN ASSEMBLY-RELATED"/>
    <property type="match status" value="1"/>
</dbReference>
<protein>
    <submittedName>
        <fullName evidence="7">Zinc finger family protein</fullName>
    </submittedName>
</protein>
<evidence type="ECO:0000256" key="5">
    <source>
        <dbReference type="SAM" id="SignalP"/>
    </source>
</evidence>
<evidence type="ECO:0000256" key="3">
    <source>
        <dbReference type="ARBA" id="ARBA00022833"/>
    </source>
</evidence>
<dbReference type="InterPro" id="IPR036443">
    <property type="entry name" value="Znf_RanBP2_sf"/>
</dbReference>
<organism evidence="7 8">
    <name type="scientific">Trypanosoma rangeli</name>
    <dbReference type="NCBI Taxonomy" id="5698"/>
    <lineage>
        <taxon>Eukaryota</taxon>
        <taxon>Discoba</taxon>
        <taxon>Euglenozoa</taxon>
        <taxon>Kinetoplastea</taxon>
        <taxon>Metakinetoplastina</taxon>
        <taxon>Trypanosomatida</taxon>
        <taxon>Trypanosomatidae</taxon>
        <taxon>Trypanosoma</taxon>
        <taxon>Herpetosoma</taxon>
    </lineage>
</organism>
<dbReference type="RefSeq" id="XP_029236133.1">
    <property type="nucleotide sequence ID" value="XM_029384044.1"/>
</dbReference>
<keyword evidence="3" id="KW-0862">Zinc</keyword>
<accession>A0A422N6N8</accession>